<keyword evidence="1" id="KW-0028">Amino-acid biosynthesis</keyword>
<comment type="caution">
    <text evidence="5">The sequence shown here is derived from an EMBL/GenBank/DDBJ whole genome shotgun (WGS) entry which is preliminary data.</text>
</comment>
<keyword evidence="6" id="KW-1185">Reference proteome</keyword>
<dbReference type="GO" id="GO:0016787">
    <property type="term" value="F:hydrolase activity"/>
    <property type="evidence" value="ECO:0007669"/>
    <property type="project" value="UniProtKB-KW"/>
</dbReference>
<dbReference type="GO" id="GO:0016747">
    <property type="term" value="F:acyltransferase activity, transferring groups other than amino-acyl groups"/>
    <property type="evidence" value="ECO:0007669"/>
    <property type="project" value="InterPro"/>
</dbReference>
<keyword evidence="2" id="KW-0012">Acyltransferase</keyword>
<gene>
    <name evidence="5" type="ORF">MMF98_03475</name>
</gene>
<dbReference type="SUPFAM" id="SSF53474">
    <property type="entry name" value="alpha/beta-Hydrolases"/>
    <property type="match status" value="1"/>
</dbReference>
<organism evidence="5 6">
    <name type="scientific">Variovorax terrae</name>
    <dbReference type="NCBI Taxonomy" id="2923278"/>
    <lineage>
        <taxon>Bacteria</taxon>
        <taxon>Pseudomonadati</taxon>
        <taxon>Pseudomonadota</taxon>
        <taxon>Betaproteobacteria</taxon>
        <taxon>Burkholderiales</taxon>
        <taxon>Comamonadaceae</taxon>
        <taxon>Variovorax</taxon>
    </lineage>
</organism>
<evidence type="ECO:0000259" key="4">
    <source>
        <dbReference type="Pfam" id="PF00561"/>
    </source>
</evidence>
<keyword evidence="5" id="KW-0378">Hydrolase</keyword>
<dbReference type="Pfam" id="PF00561">
    <property type="entry name" value="Abhydrolase_1"/>
    <property type="match status" value="1"/>
</dbReference>
<dbReference type="InterPro" id="IPR008220">
    <property type="entry name" value="HAT_MetX-like"/>
</dbReference>
<feature type="active site" evidence="3">
    <location>
        <position position="296"/>
    </location>
</feature>
<dbReference type="NCBIfam" id="NF005757">
    <property type="entry name" value="PRK07581.1"/>
    <property type="match status" value="1"/>
</dbReference>
<dbReference type="GO" id="GO:0009086">
    <property type="term" value="P:methionine biosynthetic process"/>
    <property type="evidence" value="ECO:0007669"/>
    <property type="project" value="UniProtKB-KW"/>
</dbReference>
<evidence type="ECO:0000256" key="1">
    <source>
        <dbReference type="ARBA" id="ARBA00023167"/>
    </source>
</evidence>
<keyword evidence="1" id="KW-0486">Methionine biosynthesis</keyword>
<feature type="active site" description="Nucleophile" evidence="3">
    <location>
        <position position="141"/>
    </location>
</feature>
<keyword evidence="2" id="KW-0808">Transferase</keyword>
<evidence type="ECO:0000256" key="3">
    <source>
        <dbReference type="PIRSR" id="PIRSR000443-1"/>
    </source>
</evidence>
<dbReference type="PANTHER" id="PTHR32268:SF15">
    <property type="entry name" value="HOMOSERINE ACETYLTRANSFERASE FAMILY PROTEIN (AFU_ORTHOLOGUE AFUA_1G15350)"/>
    <property type="match status" value="1"/>
</dbReference>
<protein>
    <submittedName>
        <fullName evidence="5">Alpha/beta fold hydrolase</fullName>
    </submittedName>
</protein>
<proteinExistence type="predicted"/>
<dbReference type="EMBL" id="JALGBI010000001">
    <property type="protein sequence ID" value="MCJ0762261.1"/>
    <property type="molecule type" value="Genomic_DNA"/>
</dbReference>
<accession>A0A9X2APP5</accession>
<dbReference type="InterPro" id="IPR000073">
    <property type="entry name" value="AB_hydrolase_1"/>
</dbReference>
<sequence>MIPNDFYSPSVHGTYALYELGDLLLEEGETLRSCKLAYRTHGMLNAAKDNAVLVTTWFSGTGKVMEDVYVGAGHALDPAKYFIVIVDQIGSGLSSSPHNTPSPQNMANFPKVRIGDDVVAQHQLLTREFGIKRLALAFGGSMGGQQIYEWAVRYPEMVQRAAVLAATARNTFHDFMFTETLIESVTSDPAWKNGWYARSEDVRDGLSRLAKIFAVMGWSTEFYEKKRWNTLLGMSSERDFINGVMRAYFAPMDANDLLCKAWKWQRGDVSRHTGGDLAAALGRIRAKVYTMPISHDMFFPPRDCEAESRLIPNGELRVIDSIEGHMALNGFDPAYTAQVDAHQRELLAFNA</sequence>
<dbReference type="PANTHER" id="PTHR32268">
    <property type="entry name" value="HOMOSERINE O-ACETYLTRANSFERASE"/>
    <property type="match status" value="1"/>
</dbReference>
<dbReference type="InterPro" id="IPR029058">
    <property type="entry name" value="AB_hydrolase_fold"/>
</dbReference>
<dbReference type="Gene3D" id="3.40.50.1820">
    <property type="entry name" value="alpha/beta hydrolase"/>
    <property type="match status" value="1"/>
</dbReference>
<dbReference type="AlphaFoldDB" id="A0A9X2APP5"/>
<feature type="active site" evidence="3">
    <location>
        <position position="325"/>
    </location>
</feature>
<dbReference type="PIRSF" id="PIRSF000443">
    <property type="entry name" value="Homoser_Ac_trans"/>
    <property type="match status" value="1"/>
</dbReference>
<evidence type="ECO:0000256" key="2">
    <source>
        <dbReference type="ARBA" id="ARBA00023315"/>
    </source>
</evidence>
<name>A0A9X2APP5_9BURK</name>
<dbReference type="Proteomes" id="UP001139447">
    <property type="component" value="Unassembled WGS sequence"/>
</dbReference>
<evidence type="ECO:0000313" key="5">
    <source>
        <dbReference type="EMBL" id="MCJ0762261.1"/>
    </source>
</evidence>
<dbReference type="RefSeq" id="WP_243304354.1">
    <property type="nucleotide sequence ID" value="NZ_JALGBI010000001.1"/>
</dbReference>
<reference evidence="5" key="1">
    <citation type="submission" date="2022-03" db="EMBL/GenBank/DDBJ databases">
        <authorList>
            <person name="Woo C.Y."/>
        </authorList>
    </citation>
    <scope>NUCLEOTIDE SEQUENCE</scope>
    <source>
        <strain evidence="5">CYS-02</strain>
    </source>
</reference>
<feature type="domain" description="AB hydrolase-1" evidence="4">
    <location>
        <begin position="73"/>
        <end position="327"/>
    </location>
</feature>
<evidence type="ECO:0000313" key="6">
    <source>
        <dbReference type="Proteomes" id="UP001139447"/>
    </source>
</evidence>